<dbReference type="Gene3D" id="3.90.70.200">
    <property type="entry name" value="Plus-3 domain"/>
    <property type="match status" value="1"/>
</dbReference>
<feature type="region of interest" description="Disordered" evidence="1">
    <location>
        <begin position="1"/>
        <end position="383"/>
    </location>
</feature>
<protein>
    <submittedName>
        <fullName evidence="3">RNA polymerase-associated protein rtf1</fullName>
    </submittedName>
</protein>
<feature type="compositionally biased region" description="Pro residues" evidence="1">
    <location>
        <begin position="572"/>
        <end position="583"/>
    </location>
</feature>
<dbReference type="InterPro" id="IPR004343">
    <property type="entry name" value="Plus-3_dom"/>
</dbReference>
<dbReference type="AlphaFoldDB" id="A0AAN6G6Y1"/>
<feature type="compositionally biased region" description="Basic and acidic residues" evidence="1">
    <location>
        <begin position="349"/>
        <end position="360"/>
    </location>
</feature>
<feature type="compositionally biased region" description="Polar residues" evidence="1">
    <location>
        <begin position="666"/>
        <end position="693"/>
    </location>
</feature>
<feature type="compositionally biased region" description="Acidic residues" evidence="1">
    <location>
        <begin position="324"/>
        <end position="338"/>
    </location>
</feature>
<feature type="compositionally biased region" description="Gly residues" evidence="1">
    <location>
        <begin position="58"/>
        <end position="70"/>
    </location>
</feature>
<feature type="compositionally biased region" description="Polar residues" evidence="1">
    <location>
        <begin position="702"/>
        <end position="719"/>
    </location>
</feature>
<dbReference type="EMBL" id="JAPDMQ010000463">
    <property type="protein sequence ID" value="KAK0524201.1"/>
    <property type="molecule type" value="Genomic_DNA"/>
</dbReference>
<proteinExistence type="predicted"/>
<feature type="compositionally biased region" description="Polar residues" evidence="1">
    <location>
        <begin position="589"/>
        <end position="598"/>
    </location>
</feature>
<feature type="compositionally biased region" description="Gly residues" evidence="1">
    <location>
        <begin position="36"/>
        <end position="46"/>
    </location>
</feature>
<feature type="compositionally biased region" description="Acidic residues" evidence="1">
    <location>
        <begin position="229"/>
        <end position="254"/>
    </location>
</feature>
<feature type="domain" description="Plus3" evidence="2">
    <location>
        <begin position="377"/>
        <end position="515"/>
    </location>
</feature>
<dbReference type="InterPro" id="IPR036128">
    <property type="entry name" value="Plus3-like_sf"/>
</dbReference>
<comment type="caution">
    <text evidence="3">The sequence shown here is derived from an EMBL/GenBank/DDBJ whole genome shotgun (WGS) entry which is preliminary data.</text>
</comment>
<feature type="compositionally biased region" description="Basic and acidic residues" evidence="1">
    <location>
        <begin position="617"/>
        <end position="634"/>
    </location>
</feature>
<feature type="compositionally biased region" description="Basic and acidic residues" evidence="1">
    <location>
        <begin position="152"/>
        <end position="195"/>
    </location>
</feature>
<dbReference type="SUPFAM" id="SSF159042">
    <property type="entry name" value="Plus3-like"/>
    <property type="match status" value="1"/>
</dbReference>
<sequence length="729" mass="79028">MSQDNLDDDLLALLEDENNGSDQDAHTSSGRARSKSGGGPTVGGNAQGSAANGANGSSAGGIFGATGSGNNGAERSGSRAMMEVDEEDEEDGDDEAPQRRSSASKKRSSSSMGKRSSNSSNKKKRRLQAVVDDDEDEEEDEEDENPYPLEGMFRDEDDRERLMQMNELQREAELEGRREEIKRRTDRLALRKMLEKQQGGISGGASSSRRSAATNKSSSRSQRRRREVDSEDEDAEGSDEDLAEEQDEDDEDEDERPRSSRSGLGSSSIASTAKSRKRSAVGASATKSGALNELKQKREARRKGVRDDLDDDDVQASTKLVGSSDEETEASSYEDSDEERSRSRHLRRGASEHGRGDKGKKDKKRKDKTPWHGSTEPPSLRDLSLCQLTREAIEKMMYKPEWLEHLSGNYVRFQWKEHIDERGIKVTPIRIHEVLDARTESSTYYEIAPKKPCNLQLKVDWGNATKWVQASAVSNRPFRTDEYDRWILRLRGNKFKFPSRQELDGQQVKMDQFNSRTLIDEEIRAIVNAKQEAKANFRLMQESGHGAEAEELTDGNAPRSAKSSGGSGGGSGPPPGPPPPRPPGMEASGITQPSTQIASVLAPGARHDQATMAAMNERNRRADRERIKEAERRQAAAKRAAMGLAPKTAAPTAGAGGGLGRPPGSNGMTSLGGSQLGTPAPGASSQSRSSTPAPAQGPAASTGATQGVTTGNKASSNVVLTLDIDLGDF</sequence>
<name>A0AAN6G6Y1_9BASI</name>
<feature type="compositionally biased region" description="Low complexity" evidence="1">
    <location>
        <begin position="109"/>
        <end position="120"/>
    </location>
</feature>
<feature type="compositionally biased region" description="Low complexity" evidence="1">
    <location>
        <begin position="204"/>
        <end position="220"/>
    </location>
</feature>
<organism evidence="3 4">
    <name type="scientific">Tilletia horrida</name>
    <dbReference type="NCBI Taxonomy" id="155126"/>
    <lineage>
        <taxon>Eukaryota</taxon>
        <taxon>Fungi</taxon>
        <taxon>Dikarya</taxon>
        <taxon>Basidiomycota</taxon>
        <taxon>Ustilaginomycotina</taxon>
        <taxon>Exobasidiomycetes</taxon>
        <taxon>Tilletiales</taxon>
        <taxon>Tilletiaceae</taxon>
        <taxon>Tilletia</taxon>
    </lineage>
</organism>
<dbReference type="Proteomes" id="UP001176521">
    <property type="component" value="Unassembled WGS sequence"/>
</dbReference>
<reference evidence="3" key="1">
    <citation type="journal article" date="2023" name="PhytoFront">
        <title>Draft Genome Resources of Seven Strains of Tilletia horrida, Causal Agent of Kernel Smut of Rice.</title>
        <authorList>
            <person name="Khanal S."/>
            <person name="Antony Babu S."/>
            <person name="Zhou X.G."/>
        </authorList>
    </citation>
    <scope>NUCLEOTIDE SEQUENCE</scope>
    <source>
        <strain evidence="3">TX3</strain>
    </source>
</reference>
<evidence type="ECO:0000256" key="1">
    <source>
        <dbReference type="SAM" id="MobiDB-lite"/>
    </source>
</evidence>
<feature type="region of interest" description="Disordered" evidence="1">
    <location>
        <begin position="547"/>
        <end position="729"/>
    </location>
</feature>
<feature type="compositionally biased region" description="Acidic residues" evidence="1">
    <location>
        <begin position="83"/>
        <end position="95"/>
    </location>
</feature>
<gene>
    <name evidence="3" type="primary">RTF1</name>
    <name evidence="3" type="ORF">OC842_005904</name>
</gene>
<feature type="compositionally biased region" description="Acidic residues" evidence="1">
    <location>
        <begin position="131"/>
        <end position="145"/>
    </location>
</feature>
<feature type="compositionally biased region" description="Low complexity" evidence="1">
    <location>
        <begin position="637"/>
        <end position="653"/>
    </location>
</feature>
<accession>A0AAN6G6Y1</accession>
<evidence type="ECO:0000259" key="2">
    <source>
        <dbReference type="PROSITE" id="PS51360"/>
    </source>
</evidence>
<dbReference type="Pfam" id="PF03126">
    <property type="entry name" value="Plus-3"/>
    <property type="match status" value="1"/>
</dbReference>
<evidence type="ECO:0000313" key="4">
    <source>
        <dbReference type="Proteomes" id="UP001176521"/>
    </source>
</evidence>
<feature type="compositionally biased region" description="Low complexity" evidence="1">
    <location>
        <begin position="47"/>
        <end position="57"/>
    </location>
</feature>
<dbReference type="GO" id="GO:0003677">
    <property type="term" value="F:DNA binding"/>
    <property type="evidence" value="ECO:0007669"/>
    <property type="project" value="InterPro"/>
</dbReference>
<feature type="compositionally biased region" description="Acidic residues" evidence="1">
    <location>
        <begin position="1"/>
        <end position="19"/>
    </location>
</feature>
<keyword evidence="4" id="KW-1185">Reference proteome</keyword>
<evidence type="ECO:0000313" key="3">
    <source>
        <dbReference type="EMBL" id="KAK0524201.1"/>
    </source>
</evidence>
<dbReference type="PROSITE" id="PS51360">
    <property type="entry name" value="PLUS3"/>
    <property type="match status" value="1"/>
</dbReference>